<dbReference type="Proteomes" id="UP000823388">
    <property type="component" value="Chromosome 4K"/>
</dbReference>
<evidence type="ECO:0000313" key="4">
    <source>
        <dbReference type="Proteomes" id="UP000823388"/>
    </source>
</evidence>
<evidence type="ECO:0000259" key="2">
    <source>
        <dbReference type="Pfam" id="PF22932"/>
    </source>
</evidence>
<evidence type="ECO:0000259" key="1">
    <source>
        <dbReference type="Pfam" id="PF04601"/>
    </source>
</evidence>
<dbReference type="InterPro" id="IPR007679">
    <property type="entry name" value="DUF569"/>
</dbReference>
<feature type="domain" description="DUF569" evidence="1">
    <location>
        <begin position="1"/>
        <end position="68"/>
    </location>
</feature>
<dbReference type="Pfam" id="PF04601">
    <property type="entry name" value="DUF569"/>
    <property type="match status" value="1"/>
</dbReference>
<keyword evidence="4" id="KW-1185">Reference proteome</keyword>
<dbReference type="PANTHER" id="PTHR31205">
    <property type="entry name" value="ACTIN CROSS-LINKING PROTEIN (DUF569)"/>
    <property type="match status" value="1"/>
</dbReference>
<dbReference type="AlphaFoldDB" id="A0A8T0TKL4"/>
<proteinExistence type="predicted"/>
<dbReference type="PANTHER" id="PTHR31205:SF26">
    <property type="entry name" value="DUF569 DOMAIN-CONTAINING PROTEIN"/>
    <property type="match status" value="1"/>
</dbReference>
<protein>
    <recommendedName>
        <fullName evidence="5">DUF569 domain-containing protein</fullName>
    </recommendedName>
</protein>
<dbReference type="EMBL" id="CM029043">
    <property type="protein sequence ID" value="KAG2609583.1"/>
    <property type="molecule type" value="Genomic_DNA"/>
</dbReference>
<reference evidence="3" key="1">
    <citation type="submission" date="2020-05" db="EMBL/GenBank/DDBJ databases">
        <title>WGS assembly of Panicum virgatum.</title>
        <authorList>
            <person name="Lovell J.T."/>
            <person name="Jenkins J."/>
            <person name="Shu S."/>
            <person name="Juenger T.E."/>
            <person name="Schmutz J."/>
        </authorList>
    </citation>
    <scope>NUCLEOTIDE SEQUENCE</scope>
    <source>
        <strain evidence="3">AP13</strain>
    </source>
</reference>
<accession>A0A8T0TKL4</accession>
<dbReference type="InterPro" id="IPR008999">
    <property type="entry name" value="Actin-crosslinking"/>
</dbReference>
<gene>
    <name evidence="3" type="ORF">PVAP13_4KG050833</name>
</gene>
<dbReference type="InterPro" id="IPR054726">
    <property type="entry name" value="Ubiq_DUF569-assoc"/>
</dbReference>
<dbReference type="SUPFAM" id="SSF50405">
    <property type="entry name" value="Actin-crosslinking proteins"/>
    <property type="match status" value="1"/>
</dbReference>
<feature type="domain" description="DUF569" evidence="2">
    <location>
        <begin position="169"/>
        <end position="248"/>
    </location>
</feature>
<evidence type="ECO:0008006" key="5">
    <source>
        <dbReference type="Google" id="ProtNLM"/>
    </source>
</evidence>
<evidence type="ECO:0000313" key="3">
    <source>
        <dbReference type="EMBL" id="KAG2609583.1"/>
    </source>
</evidence>
<dbReference type="Pfam" id="PF22932">
    <property type="entry name" value="Ubiq_DUF_assoc"/>
    <property type="match status" value="1"/>
</dbReference>
<organism evidence="3 4">
    <name type="scientific">Panicum virgatum</name>
    <name type="common">Blackwell switchgrass</name>
    <dbReference type="NCBI Taxonomy" id="38727"/>
    <lineage>
        <taxon>Eukaryota</taxon>
        <taxon>Viridiplantae</taxon>
        <taxon>Streptophyta</taxon>
        <taxon>Embryophyta</taxon>
        <taxon>Tracheophyta</taxon>
        <taxon>Spermatophyta</taxon>
        <taxon>Magnoliopsida</taxon>
        <taxon>Liliopsida</taxon>
        <taxon>Poales</taxon>
        <taxon>Poaceae</taxon>
        <taxon>PACMAD clade</taxon>
        <taxon>Panicoideae</taxon>
        <taxon>Panicodae</taxon>
        <taxon>Paniceae</taxon>
        <taxon>Panicinae</taxon>
        <taxon>Panicum</taxon>
        <taxon>Panicum sect. Hiantes</taxon>
    </lineage>
</organism>
<comment type="caution">
    <text evidence="3">The sequence shown here is derived from an EMBL/GenBank/DDBJ whole genome shotgun (WGS) entry which is preliminary data.</text>
</comment>
<name>A0A8T0TKL4_PANVG</name>
<sequence>MELFPDGAHVRLWSRLHGTYLHADEDGRGVTTSPQRAALSAAWGVHRLARGGAAYVLLRSAAYGRYLALWARPAPAPAPQGHGGHPVLRAFDDPDQDDVLWVAVRAAGDEGDDVLLRHGRDDTSFVGVAGDSDNLDTRRAHWAVEVIPPRRRPPFFPAPVPVSSPLGFTRRVFYVMTDYNGEYSSNSFRTFEFKGRSCFQLRATLASLLNKEIHTNITLCVSPGSKGRLTPLLVDLPCNNEPIAIIVLITGSPDSAALELVYPDVDA</sequence>